<feature type="transmembrane region" description="Helical" evidence="2">
    <location>
        <begin position="477"/>
        <end position="500"/>
    </location>
</feature>
<organism evidence="4">
    <name type="scientific">Schistocephalus solidus</name>
    <name type="common">Tapeworm</name>
    <dbReference type="NCBI Taxonomy" id="70667"/>
    <lineage>
        <taxon>Eukaryota</taxon>
        <taxon>Metazoa</taxon>
        <taxon>Spiralia</taxon>
        <taxon>Lophotrochozoa</taxon>
        <taxon>Platyhelminthes</taxon>
        <taxon>Cestoda</taxon>
        <taxon>Eucestoda</taxon>
        <taxon>Diphyllobothriidea</taxon>
        <taxon>Diphyllobothriidae</taxon>
        <taxon>Schistocephalus</taxon>
    </lineage>
</organism>
<feature type="region of interest" description="Disordered" evidence="1">
    <location>
        <begin position="1221"/>
        <end position="1244"/>
    </location>
</feature>
<feature type="compositionally biased region" description="Low complexity" evidence="1">
    <location>
        <begin position="784"/>
        <end position="793"/>
    </location>
</feature>
<proteinExistence type="predicted"/>
<keyword evidence="3" id="KW-0732">Signal</keyword>
<evidence type="ECO:0000256" key="3">
    <source>
        <dbReference type="SAM" id="SignalP"/>
    </source>
</evidence>
<name>A0A0X3PBG6_SCHSO</name>
<keyword evidence="2" id="KW-0812">Transmembrane</keyword>
<dbReference type="EMBL" id="GEEE01013950">
    <property type="protein sequence ID" value="JAP49275.1"/>
    <property type="molecule type" value="Transcribed_RNA"/>
</dbReference>
<feature type="region of interest" description="Disordered" evidence="1">
    <location>
        <begin position="899"/>
        <end position="928"/>
    </location>
</feature>
<evidence type="ECO:0000313" key="4">
    <source>
        <dbReference type="EMBL" id="JAP49275.1"/>
    </source>
</evidence>
<accession>A0A0X3PBG6</accession>
<gene>
    <name evidence="4" type="ORF">TR99381</name>
</gene>
<dbReference type="AlphaFoldDB" id="A0A0X3PBG6"/>
<feature type="region of interest" description="Disordered" evidence="1">
    <location>
        <begin position="993"/>
        <end position="1080"/>
    </location>
</feature>
<sequence>MCQSSFLYFLLCMLPTCWSHLQKAAFACYDTELHLQCPRSYRIIVDKAVFGFINASVDGRNINAACGLPRTEACHNLASLYVAYLCTGKTQCIFKVLYSHDLPSTLLAPCYAEAQLPASHPAMEVLYSCVPNQLLVPIEQTTRLGGDHVGGYLATTDYLRSIDTPQWKADLAEVFCERMKLPHVSSITVAREEDTDSAVGLFLRIRDVGRMFHSPSVSSFRGLASRTFHCPDAEPCHSDLLRIDLNTDSPDRGRGRVFRLELCPLGGNAPRLGVEEDPGRFSSTSFPVDSPTVSIGPFYNFHSMDVLTNLQLNHSFPGRGGVHHGWDKGILLEYILIYCPALPDIMGSPHVAYSFKVDREIGDTVAMATISCPLQLHLMPAILNTTTPPAQLPSELTLQCDSHLRRWSSPIPVACRTIEEISEAYRTPKPIQPPPTSTDVSLASCCTTEGPPAPPTDHQEYLTESPTSDSLIPNGSFAVVGAVAGFLLCLLLLIILLLVLRKRFLEFARHKLSEGTISTRFQQSGTLFNTLSGSLSFGRLPRSLRQHKWRSAGGGMLSQSVMTIHGSGKLVDTNNTWGNSSRRQPSYRRRSKISLPLLPHQQHSPADRNKPGARGGTPGQRRRPLGANLIIGGPSSTCSRDDLLEEGHLKRGGNATVGGHLNGAVSSPHPWALPSPGTQYDSSSDRHLLSSTGPDSLLSAGVDGSYGAGSSSQTRRQTLLSAETNLTTLSGGEDGAVILPSELPADSGFADSLPWRTVPRHNFLGGSLSTGFRRLSRFFHTVGSSVSPSAGSSVRRKARGSAATGSSRNSVQEDTLGRSSGGLHPLPGSSDRTHNATNFNGSDVTSLPRRLGIEDRSAFCLLDPTSCRLNHHQHQQPHQLSTTDFSTSMQRTLLDLSSCKSPLSRPDDSFTRQPPSDSTTLLQRTPSSTTPLVTVIAATPRHLPSDVLPPLPDVSLRPKHSEAFNAETYMEPKGGMNTERVTDYAPVAVPRMKTSVSDESDTSQQQTWPSDSSDGGEEPNGMHQASTGVIVCDPPSQTPPSFPGPFESHQATKPGENQRQQLAPLPQKSPPEDLSDEGNTWTADYFTYDESQSQRNRANWPRRSGSKLVYQPCGNNAAGGGDLSEVIRRPRLSPTEGLRSRPISDAMISNHYYDDSQLISASQINRPAGPDKRFSIISNDSLYEMVAEPTTSPRPYVDRLHGLKPIVEGNAAAPEDVQQTLKTRCRSPPPTSHVAPPYANLDDM</sequence>
<evidence type="ECO:0008006" key="5">
    <source>
        <dbReference type="Google" id="ProtNLM"/>
    </source>
</evidence>
<feature type="compositionally biased region" description="Polar residues" evidence="1">
    <location>
        <begin position="835"/>
        <end position="845"/>
    </location>
</feature>
<keyword evidence="2" id="KW-1133">Transmembrane helix</keyword>
<feature type="region of interest" description="Disordered" evidence="1">
    <location>
        <begin position="784"/>
        <end position="847"/>
    </location>
</feature>
<keyword evidence="2" id="KW-0472">Membrane</keyword>
<feature type="compositionally biased region" description="Basic and acidic residues" evidence="1">
    <location>
        <begin position="639"/>
        <end position="649"/>
    </location>
</feature>
<feature type="compositionally biased region" description="Polar residues" evidence="1">
    <location>
        <begin position="911"/>
        <end position="928"/>
    </location>
</feature>
<reference evidence="4" key="1">
    <citation type="submission" date="2016-01" db="EMBL/GenBank/DDBJ databases">
        <title>Reference transcriptome for the parasite Schistocephalus solidus: insights into the molecular evolution of parasitism.</title>
        <authorList>
            <person name="Hebert F.O."/>
            <person name="Grambauer S."/>
            <person name="Barber I."/>
            <person name="Landry C.R."/>
            <person name="Aubin-Horth N."/>
        </authorList>
    </citation>
    <scope>NUCLEOTIDE SEQUENCE</scope>
</reference>
<dbReference type="InterPro" id="IPR043159">
    <property type="entry name" value="Lectin_gal-bd_sf"/>
</dbReference>
<feature type="region of interest" description="Disordered" evidence="1">
    <location>
        <begin position="448"/>
        <end position="467"/>
    </location>
</feature>
<dbReference type="Gene3D" id="2.60.120.740">
    <property type="match status" value="1"/>
</dbReference>
<feature type="compositionally biased region" description="Polar residues" evidence="1">
    <location>
        <begin position="803"/>
        <end position="813"/>
    </location>
</feature>
<evidence type="ECO:0000256" key="2">
    <source>
        <dbReference type="SAM" id="Phobius"/>
    </source>
</evidence>
<feature type="compositionally biased region" description="Polar residues" evidence="1">
    <location>
        <begin position="994"/>
        <end position="1013"/>
    </location>
</feature>
<evidence type="ECO:0000256" key="1">
    <source>
        <dbReference type="SAM" id="MobiDB-lite"/>
    </source>
</evidence>
<dbReference type="CDD" id="cd22823">
    <property type="entry name" value="Gal_Rha_Lectin"/>
    <property type="match status" value="1"/>
</dbReference>
<feature type="region of interest" description="Disordered" evidence="1">
    <location>
        <begin position="595"/>
        <end position="716"/>
    </location>
</feature>
<feature type="compositionally biased region" description="Low complexity" evidence="1">
    <location>
        <begin position="817"/>
        <end position="830"/>
    </location>
</feature>
<feature type="chain" id="PRO_5007051024" description="SUEL-type lectin domain-containing protein" evidence="3">
    <location>
        <begin position="20"/>
        <end position="1244"/>
    </location>
</feature>
<feature type="compositionally biased region" description="Polar residues" evidence="1">
    <location>
        <begin position="1049"/>
        <end position="1061"/>
    </location>
</feature>
<feature type="signal peptide" evidence="3">
    <location>
        <begin position="1"/>
        <end position="19"/>
    </location>
</feature>
<protein>
    <recommendedName>
        <fullName evidence="5">SUEL-type lectin domain-containing protein</fullName>
    </recommendedName>
</protein>